<dbReference type="EMBL" id="HBGU01044309">
    <property type="protein sequence ID" value="CAD9477090.1"/>
    <property type="molecule type" value="Transcribed_RNA"/>
</dbReference>
<evidence type="ECO:0000256" key="2">
    <source>
        <dbReference type="ARBA" id="ARBA00022857"/>
    </source>
</evidence>
<organism evidence="6">
    <name type="scientific">Haptolina brevifila</name>
    <dbReference type="NCBI Taxonomy" id="156173"/>
    <lineage>
        <taxon>Eukaryota</taxon>
        <taxon>Haptista</taxon>
        <taxon>Haptophyta</taxon>
        <taxon>Prymnesiophyceae</taxon>
        <taxon>Prymnesiales</taxon>
        <taxon>Prymnesiaceae</taxon>
        <taxon>Haptolina</taxon>
    </lineage>
</organism>
<accession>A0A7S2H0M0</accession>
<comment type="similarity">
    <text evidence="1">Belongs to the aldo/keto reductase family.</text>
</comment>
<reference evidence="6" key="1">
    <citation type="submission" date="2021-01" db="EMBL/GenBank/DDBJ databases">
        <authorList>
            <person name="Corre E."/>
            <person name="Pelletier E."/>
            <person name="Niang G."/>
            <person name="Scheremetjew M."/>
            <person name="Finn R."/>
            <person name="Kale V."/>
            <person name="Holt S."/>
            <person name="Cochrane G."/>
            <person name="Meng A."/>
            <person name="Brown T."/>
            <person name="Cohen L."/>
        </authorList>
    </citation>
    <scope>NUCLEOTIDE SEQUENCE</scope>
    <source>
        <strain evidence="6">UTEX LB 985</strain>
    </source>
</reference>
<feature type="compositionally biased region" description="Pro residues" evidence="4">
    <location>
        <begin position="200"/>
        <end position="220"/>
    </location>
</feature>
<protein>
    <recommendedName>
        <fullName evidence="5">NADP-dependent oxidoreductase domain-containing protein</fullName>
    </recommendedName>
</protein>
<dbReference type="PANTHER" id="PTHR43827:SF3">
    <property type="entry name" value="NADP-DEPENDENT OXIDOREDUCTASE DOMAIN-CONTAINING PROTEIN"/>
    <property type="match status" value="1"/>
</dbReference>
<dbReference type="InterPro" id="IPR036812">
    <property type="entry name" value="NAD(P)_OxRdtase_dom_sf"/>
</dbReference>
<dbReference type="InterPro" id="IPR023210">
    <property type="entry name" value="NADP_OxRdtase_dom"/>
</dbReference>
<dbReference type="SUPFAM" id="SSF51430">
    <property type="entry name" value="NAD(P)-linked oxidoreductase"/>
    <property type="match status" value="1"/>
</dbReference>
<name>A0A7S2H0M0_9EUKA</name>
<dbReference type="Pfam" id="PF00248">
    <property type="entry name" value="Aldo_ket_red"/>
    <property type="match status" value="1"/>
</dbReference>
<dbReference type="AlphaFoldDB" id="A0A7S2H0M0"/>
<sequence>MAASPTVSASAAALAVASTYPSSVRLADGSNFPLASFGLQIYDDAMAEKLTLQAIDAGFRNFFASVLARNQVGFARAVERSGVPREQLYICGSVVSNRAVDEQTAYEFTKLGLQENLQAFAAGGITTLDMIMLDYPGPDEACIRGQWRAFEEFKAAGKARCLAVSNFSPQQVFGHGSDHMTFAGSTPLPSSISSISSISSPPPPFPPPPPSPPSPPSRPSPPREKLVCSPLAPPTA</sequence>
<proteinExistence type="inferred from homology"/>
<dbReference type="Gene3D" id="3.20.20.100">
    <property type="entry name" value="NADP-dependent oxidoreductase domain"/>
    <property type="match status" value="1"/>
</dbReference>
<dbReference type="InterPro" id="IPR020471">
    <property type="entry name" value="AKR"/>
</dbReference>
<feature type="domain" description="NADP-dependent oxidoreductase" evidence="5">
    <location>
        <begin position="42"/>
        <end position="172"/>
    </location>
</feature>
<evidence type="ECO:0000256" key="3">
    <source>
        <dbReference type="ARBA" id="ARBA00023002"/>
    </source>
</evidence>
<dbReference type="PANTHER" id="PTHR43827">
    <property type="entry name" value="2,5-DIKETO-D-GLUCONIC ACID REDUCTASE"/>
    <property type="match status" value="1"/>
</dbReference>
<feature type="region of interest" description="Disordered" evidence="4">
    <location>
        <begin position="184"/>
        <end position="236"/>
    </location>
</feature>
<dbReference type="PRINTS" id="PR00069">
    <property type="entry name" value="ALDKETRDTASE"/>
</dbReference>
<keyword evidence="3" id="KW-0560">Oxidoreductase</keyword>
<evidence type="ECO:0000313" key="6">
    <source>
        <dbReference type="EMBL" id="CAD9477090.1"/>
    </source>
</evidence>
<dbReference type="GO" id="GO:0016616">
    <property type="term" value="F:oxidoreductase activity, acting on the CH-OH group of donors, NAD or NADP as acceptor"/>
    <property type="evidence" value="ECO:0007669"/>
    <property type="project" value="UniProtKB-ARBA"/>
</dbReference>
<evidence type="ECO:0000256" key="4">
    <source>
        <dbReference type="SAM" id="MobiDB-lite"/>
    </source>
</evidence>
<feature type="compositionally biased region" description="Low complexity" evidence="4">
    <location>
        <begin position="185"/>
        <end position="199"/>
    </location>
</feature>
<evidence type="ECO:0000256" key="1">
    <source>
        <dbReference type="ARBA" id="ARBA00007905"/>
    </source>
</evidence>
<keyword evidence="2" id="KW-0521">NADP</keyword>
<gene>
    <name evidence="6" type="ORF">CBRE1094_LOCUS24126</name>
</gene>
<evidence type="ECO:0000259" key="5">
    <source>
        <dbReference type="Pfam" id="PF00248"/>
    </source>
</evidence>